<dbReference type="AlphaFoldDB" id="A0A1L7VUJ7"/>
<dbReference type="VEuPathDB" id="FungiDB:FPRO_13871"/>
<evidence type="ECO:0000256" key="1">
    <source>
        <dbReference type="SAM" id="MobiDB-lite"/>
    </source>
</evidence>
<dbReference type="GeneID" id="42058730"/>
<feature type="region of interest" description="Disordered" evidence="1">
    <location>
        <begin position="90"/>
        <end position="129"/>
    </location>
</feature>
<proteinExistence type="predicted"/>
<sequence length="129" mass="14310">MSSWDTILDAVVKGLTFAVHLVTLTEKGWGYARKWWGKEKDKEGDLEMGPVGLRAEMEAMKGEMGELKGRVAAVEAENSVLREVVNDLQNRFGGPLPSRRVDGVRRRPTSATPSLIERPRGGDNHLKNP</sequence>
<dbReference type="InterPro" id="IPR027310">
    <property type="entry name" value="Profilin_CS"/>
</dbReference>
<dbReference type="GO" id="GO:0003779">
    <property type="term" value="F:actin binding"/>
    <property type="evidence" value="ECO:0007669"/>
    <property type="project" value="InterPro"/>
</dbReference>
<organism evidence="2 3">
    <name type="scientific">Fusarium proliferatum (strain ET1)</name>
    <name type="common">Orchid endophyte fungus</name>
    <dbReference type="NCBI Taxonomy" id="1227346"/>
    <lineage>
        <taxon>Eukaryota</taxon>
        <taxon>Fungi</taxon>
        <taxon>Dikarya</taxon>
        <taxon>Ascomycota</taxon>
        <taxon>Pezizomycotina</taxon>
        <taxon>Sordariomycetes</taxon>
        <taxon>Hypocreomycetidae</taxon>
        <taxon>Hypocreales</taxon>
        <taxon>Nectriaceae</taxon>
        <taxon>Fusarium</taxon>
        <taxon>Fusarium fujikuroi species complex</taxon>
    </lineage>
</organism>
<comment type="caution">
    <text evidence="2">The sequence shown here is derived from an EMBL/GenBank/DDBJ whole genome shotgun (WGS) entry which is preliminary data.</text>
</comment>
<dbReference type="PROSITE" id="PS00414">
    <property type="entry name" value="PROFILIN"/>
    <property type="match status" value="1"/>
</dbReference>
<accession>A0A1L7VUJ7</accession>
<keyword evidence="3" id="KW-1185">Reference proteome</keyword>
<dbReference type="Proteomes" id="UP000183971">
    <property type="component" value="Unassembled WGS sequence"/>
</dbReference>
<dbReference type="RefSeq" id="XP_031084653.1">
    <property type="nucleotide sequence ID" value="XM_031218834.1"/>
</dbReference>
<evidence type="ECO:0000313" key="2">
    <source>
        <dbReference type="EMBL" id="CZR44077.1"/>
    </source>
</evidence>
<name>A0A1L7VUJ7_FUSPR</name>
<evidence type="ECO:0000313" key="3">
    <source>
        <dbReference type="Proteomes" id="UP000183971"/>
    </source>
</evidence>
<feature type="compositionally biased region" description="Basic and acidic residues" evidence="1">
    <location>
        <begin position="117"/>
        <end position="129"/>
    </location>
</feature>
<protein>
    <submittedName>
        <fullName evidence="2">Uncharacterized protein</fullName>
    </submittedName>
</protein>
<dbReference type="EMBL" id="FJOF01000008">
    <property type="protein sequence ID" value="CZR44077.1"/>
    <property type="molecule type" value="Genomic_DNA"/>
</dbReference>
<gene>
    <name evidence="2" type="ORF">FPRO_13871</name>
</gene>
<reference evidence="3" key="1">
    <citation type="journal article" date="2016" name="Genome Biol. Evol.">
        <title>Comparative 'omics' of the Fusarium fujikuroi species complex highlights differences in genetic potential and metabolite synthesis.</title>
        <authorList>
            <person name="Niehaus E.-M."/>
            <person name="Muensterkoetter M."/>
            <person name="Proctor R.H."/>
            <person name="Brown D.W."/>
            <person name="Sharon A."/>
            <person name="Idan Y."/>
            <person name="Oren-Young L."/>
            <person name="Sieber C.M."/>
            <person name="Novak O."/>
            <person name="Pencik A."/>
            <person name="Tarkowska D."/>
            <person name="Hromadova K."/>
            <person name="Freeman S."/>
            <person name="Maymon M."/>
            <person name="Elazar M."/>
            <person name="Youssef S.A."/>
            <person name="El-Shabrawy E.S.M."/>
            <person name="Shalaby A.B.A."/>
            <person name="Houterman P."/>
            <person name="Brock N.L."/>
            <person name="Burkhardt I."/>
            <person name="Tsavkelova E.A."/>
            <person name="Dickschat J.S."/>
            <person name="Galuszka P."/>
            <person name="Gueldener U."/>
            <person name="Tudzynski B."/>
        </authorList>
    </citation>
    <scope>NUCLEOTIDE SEQUENCE [LARGE SCALE GENOMIC DNA]</scope>
    <source>
        <strain evidence="3">ET1</strain>
    </source>
</reference>